<accession>A0A0D3AN89</accession>
<dbReference type="Gramene" id="Bo2g052460.1">
    <property type="protein sequence ID" value="Bo2g052460.1"/>
    <property type="gene ID" value="Bo2g052460"/>
</dbReference>
<evidence type="ECO:0000256" key="3">
    <source>
        <dbReference type="ARBA" id="ARBA00022825"/>
    </source>
</evidence>
<evidence type="ECO:0000259" key="4">
    <source>
        <dbReference type="Pfam" id="PF17815"/>
    </source>
</evidence>
<dbReference type="STRING" id="109376.A0A0D3AN89"/>
<sequence length="425" mass="47965">MEYNTYKTFQGLTCSQNIGYIIPTPVVKHFITSRKCSVPWVLFIGYILSAYGERWNPSSIQDDPKMTRTLIRGVNLLSNCYGILKEKVVLLSVDGVSVGNDQPALLSDFSKSRGYNRPRFYKIACGHCHVRTGTDDKLPSYYIFADFVFLPLTQAYMDLADVSESLSGKIPRKAGEQIVILSQVLEDDVNAGYRDLEDLQLKEVNGVKVDNMKHLRQLTEKCCLYTVCYTLTTATERFLSYPLVSLLRRVLQPLLQHDLKHFQELLSLSIRSASVSLSLYRRPHSYLIVILHVPETLVSKATFINLLLKFIPLSISPKYSLALQVYTTPAQHLDSTWSSLLNPMSASAITSATTSWQTSYIFNLPLLALCADQAQHSSGSAITFLTWKLSYQMCFSPPRDVHHTMLLSPMRYASSVPEYHHSPPA</sequence>
<evidence type="ECO:0000256" key="2">
    <source>
        <dbReference type="ARBA" id="ARBA00022801"/>
    </source>
</evidence>
<keyword evidence="2" id="KW-0378">Hydrolase</keyword>
<proteinExistence type="predicted"/>
<dbReference type="EnsemblPlants" id="Bo2g052460.1">
    <property type="protein sequence ID" value="Bo2g052460.1"/>
    <property type="gene ID" value="Bo2g052460"/>
</dbReference>
<evidence type="ECO:0000256" key="1">
    <source>
        <dbReference type="ARBA" id="ARBA00022670"/>
    </source>
</evidence>
<organism evidence="5 6">
    <name type="scientific">Brassica oleracea var. oleracea</name>
    <dbReference type="NCBI Taxonomy" id="109376"/>
    <lineage>
        <taxon>Eukaryota</taxon>
        <taxon>Viridiplantae</taxon>
        <taxon>Streptophyta</taxon>
        <taxon>Embryophyta</taxon>
        <taxon>Tracheophyta</taxon>
        <taxon>Spermatophyta</taxon>
        <taxon>Magnoliopsida</taxon>
        <taxon>eudicotyledons</taxon>
        <taxon>Gunneridae</taxon>
        <taxon>Pentapetalae</taxon>
        <taxon>rosids</taxon>
        <taxon>malvids</taxon>
        <taxon>Brassicales</taxon>
        <taxon>Brassicaceae</taxon>
        <taxon>Brassiceae</taxon>
        <taxon>Brassica</taxon>
    </lineage>
</organism>
<evidence type="ECO:0000313" key="6">
    <source>
        <dbReference type="Proteomes" id="UP000032141"/>
    </source>
</evidence>
<dbReference type="eggNOG" id="KOG1320">
    <property type="taxonomic scope" value="Eukaryota"/>
</dbReference>
<keyword evidence="6" id="KW-1185">Reference proteome</keyword>
<dbReference type="AlphaFoldDB" id="A0A0D3AN89"/>
<protein>
    <recommendedName>
        <fullName evidence="4">Protease Do-like PDZ domain-containing protein</fullName>
    </recommendedName>
</protein>
<name>A0A0D3AN89_BRAOL</name>
<dbReference type="PANTHER" id="PTHR45980:SF10">
    <property type="entry name" value="PROTEASE DO-LIKE 3, MITOCHONDRIAL-RELATED"/>
    <property type="match status" value="1"/>
</dbReference>
<dbReference type="PANTHER" id="PTHR45980">
    <property type="match status" value="1"/>
</dbReference>
<evidence type="ECO:0000313" key="5">
    <source>
        <dbReference type="EnsemblPlants" id="Bo2g052460.1"/>
    </source>
</evidence>
<reference evidence="5" key="2">
    <citation type="submission" date="2015-03" db="UniProtKB">
        <authorList>
            <consortium name="EnsemblPlants"/>
        </authorList>
    </citation>
    <scope>IDENTIFICATION</scope>
</reference>
<dbReference type="InterPro" id="IPR046449">
    <property type="entry name" value="DEGP_PDZ_sf"/>
</dbReference>
<dbReference type="InterPro" id="IPR041517">
    <property type="entry name" value="DEGP_PDZ"/>
</dbReference>
<dbReference type="HOGENOM" id="CLU_646186_0_0_1"/>
<reference evidence="5 6" key="1">
    <citation type="journal article" date="2014" name="Genome Biol.">
        <title>Transcriptome and methylome profiling reveals relics of genome dominance in the mesopolyploid Brassica oleracea.</title>
        <authorList>
            <person name="Parkin I.A."/>
            <person name="Koh C."/>
            <person name="Tang H."/>
            <person name="Robinson S.J."/>
            <person name="Kagale S."/>
            <person name="Clarke W.E."/>
            <person name="Town C.D."/>
            <person name="Nixon J."/>
            <person name="Krishnakumar V."/>
            <person name="Bidwell S.L."/>
            <person name="Denoeud F."/>
            <person name="Belcram H."/>
            <person name="Links M.G."/>
            <person name="Just J."/>
            <person name="Clarke C."/>
            <person name="Bender T."/>
            <person name="Huebert T."/>
            <person name="Mason A.S."/>
            <person name="Pires J.C."/>
            <person name="Barker G."/>
            <person name="Moore J."/>
            <person name="Walley P.G."/>
            <person name="Manoli S."/>
            <person name="Batley J."/>
            <person name="Edwards D."/>
            <person name="Nelson M.N."/>
            <person name="Wang X."/>
            <person name="Paterson A.H."/>
            <person name="King G."/>
            <person name="Bancroft I."/>
            <person name="Chalhoub B."/>
            <person name="Sharpe A.G."/>
        </authorList>
    </citation>
    <scope>NUCLEOTIDE SEQUENCE</scope>
    <source>
        <strain evidence="5 6">cv. TO1000</strain>
    </source>
</reference>
<dbReference type="GO" id="GO:0006508">
    <property type="term" value="P:proteolysis"/>
    <property type="evidence" value="ECO:0007669"/>
    <property type="project" value="UniProtKB-KW"/>
</dbReference>
<feature type="domain" description="Protease Do-like PDZ" evidence="4">
    <location>
        <begin position="131"/>
        <end position="224"/>
    </location>
</feature>
<dbReference type="Gene3D" id="3.20.190.20">
    <property type="match status" value="1"/>
</dbReference>
<keyword evidence="3" id="KW-0720">Serine protease</keyword>
<dbReference type="Proteomes" id="UP000032141">
    <property type="component" value="Chromosome C2"/>
</dbReference>
<dbReference type="GO" id="GO:0004252">
    <property type="term" value="F:serine-type endopeptidase activity"/>
    <property type="evidence" value="ECO:0007669"/>
    <property type="project" value="TreeGrafter"/>
</dbReference>
<dbReference type="Pfam" id="PF17815">
    <property type="entry name" value="PDZ_3"/>
    <property type="match status" value="1"/>
</dbReference>
<keyword evidence="1" id="KW-0645">Protease</keyword>